<dbReference type="AlphaFoldDB" id="A0A8H3M1H0"/>
<protein>
    <submittedName>
        <fullName evidence="2">Uncharacterized protein</fullName>
    </submittedName>
</protein>
<dbReference type="EMBL" id="BLAL01000274">
    <property type="protein sequence ID" value="GES98918.1"/>
    <property type="molecule type" value="Genomic_DNA"/>
</dbReference>
<organism evidence="2 3">
    <name type="scientific">Rhizophagus clarus</name>
    <dbReference type="NCBI Taxonomy" id="94130"/>
    <lineage>
        <taxon>Eukaryota</taxon>
        <taxon>Fungi</taxon>
        <taxon>Fungi incertae sedis</taxon>
        <taxon>Mucoromycota</taxon>
        <taxon>Glomeromycotina</taxon>
        <taxon>Glomeromycetes</taxon>
        <taxon>Glomerales</taxon>
        <taxon>Glomeraceae</taxon>
        <taxon>Rhizophagus</taxon>
    </lineage>
</organism>
<gene>
    <name evidence="2" type="ORF">RCL2_002544400</name>
</gene>
<evidence type="ECO:0000313" key="3">
    <source>
        <dbReference type="Proteomes" id="UP000615446"/>
    </source>
</evidence>
<comment type="caution">
    <text evidence="2">The sequence shown here is derived from an EMBL/GenBank/DDBJ whole genome shotgun (WGS) entry which is preliminary data.</text>
</comment>
<accession>A0A8H3M1H0</accession>
<proteinExistence type="predicted"/>
<evidence type="ECO:0000256" key="1">
    <source>
        <dbReference type="SAM" id="MobiDB-lite"/>
    </source>
</evidence>
<evidence type="ECO:0000313" key="2">
    <source>
        <dbReference type="EMBL" id="GES98918.1"/>
    </source>
</evidence>
<sequence length="160" mass="18530">MVKDWDHRLQQMPEGNCLLKNEDGLMKALGKTVLKDSHKEQWQVRIQDEKFKKRKIRKFKKTKKELVLDDGTVTLGKKVKISNEELRLRNLTGPKRVSTEAPEEAPRMRELDSATGTLDSQHDARKITVLIEISLPLVTPVPKKSFEEIYKELADKKLLK</sequence>
<name>A0A8H3M1H0_9GLOM</name>
<feature type="region of interest" description="Disordered" evidence="1">
    <location>
        <begin position="93"/>
        <end position="119"/>
    </location>
</feature>
<dbReference type="Proteomes" id="UP000615446">
    <property type="component" value="Unassembled WGS sequence"/>
</dbReference>
<reference evidence="2" key="1">
    <citation type="submission" date="2019-10" db="EMBL/GenBank/DDBJ databases">
        <title>Conservation and host-specific expression of non-tandemly repeated heterogenous ribosome RNA gene in arbuscular mycorrhizal fungi.</title>
        <authorList>
            <person name="Maeda T."/>
            <person name="Kobayashi Y."/>
            <person name="Nakagawa T."/>
            <person name="Ezawa T."/>
            <person name="Yamaguchi K."/>
            <person name="Bino T."/>
            <person name="Nishimoto Y."/>
            <person name="Shigenobu S."/>
            <person name="Kawaguchi M."/>
        </authorList>
    </citation>
    <scope>NUCLEOTIDE SEQUENCE</scope>
    <source>
        <strain evidence="2">HR1</strain>
    </source>
</reference>